<accession>T1F0C3</accession>
<proteinExistence type="predicted"/>
<dbReference type="InParanoid" id="T1F0C3"/>
<gene>
    <name evidence="2" type="primary">20202273</name>
    <name evidence="1" type="ORF">HELRODRAFT_168231</name>
</gene>
<name>T1F0C3_HELRO</name>
<dbReference type="Proteomes" id="UP000015101">
    <property type="component" value="Unassembled WGS sequence"/>
</dbReference>
<evidence type="ECO:0000313" key="3">
    <source>
        <dbReference type="Proteomes" id="UP000015101"/>
    </source>
</evidence>
<evidence type="ECO:0000313" key="2">
    <source>
        <dbReference type="EnsemblMetazoa" id="HelroP168231"/>
    </source>
</evidence>
<sequence length="285" mass="33080">MVCSWKDLYDNDSSILMQTKEKLILSYELKSKCEDLLSNIVEYNSWKKVYTVHAILLFHLKIVASCSNATSEIINAEDFISLISYIKATEYGSKELSNVVIYLKHYSGHKPYRITIVPLFDHFHLVLLNKMEYTKEYMEFLKLSYYLHNLTIPVDSQNSLENRYKNLTAVKIHLKRIVDLMGKVEGLPNNACTSQTFRTLFSYVNQSSFINELNRSAWSVRTENTISNAVDKCSTICKIFIDVSSNSLLSKEHLNVLKFFIYEAVSNDSTLKLLNRNVMNSYHWD</sequence>
<dbReference type="RefSeq" id="XP_009012363.1">
    <property type="nucleotide sequence ID" value="XM_009014115.1"/>
</dbReference>
<evidence type="ECO:0000313" key="1">
    <source>
        <dbReference type="EMBL" id="ESO09270.1"/>
    </source>
</evidence>
<dbReference type="KEGG" id="hro:HELRODRAFT_168231"/>
<dbReference type="GeneID" id="20202273"/>
<reference evidence="2" key="3">
    <citation type="submission" date="2015-06" db="UniProtKB">
        <authorList>
            <consortium name="EnsemblMetazoa"/>
        </authorList>
    </citation>
    <scope>IDENTIFICATION</scope>
</reference>
<reference evidence="1 3" key="2">
    <citation type="journal article" date="2013" name="Nature">
        <title>Insights into bilaterian evolution from three spiralian genomes.</title>
        <authorList>
            <person name="Simakov O."/>
            <person name="Marletaz F."/>
            <person name="Cho S.J."/>
            <person name="Edsinger-Gonzales E."/>
            <person name="Havlak P."/>
            <person name="Hellsten U."/>
            <person name="Kuo D.H."/>
            <person name="Larsson T."/>
            <person name="Lv J."/>
            <person name="Arendt D."/>
            <person name="Savage R."/>
            <person name="Osoegawa K."/>
            <person name="de Jong P."/>
            <person name="Grimwood J."/>
            <person name="Chapman J.A."/>
            <person name="Shapiro H."/>
            <person name="Aerts A."/>
            <person name="Otillar R.P."/>
            <person name="Terry A.Y."/>
            <person name="Boore J.L."/>
            <person name="Grigoriev I.V."/>
            <person name="Lindberg D.R."/>
            <person name="Seaver E.C."/>
            <person name="Weisblat D.A."/>
            <person name="Putnam N.H."/>
            <person name="Rokhsar D.S."/>
        </authorList>
    </citation>
    <scope>NUCLEOTIDE SEQUENCE</scope>
</reference>
<dbReference type="EMBL" id="KB095959">
    <property type="protein sequence ID" value="ESO09270.1"/>
    <property type="molecule type" value="Genomic_DNA"/>
</dbReference>
<dbReference type="EnsemblMetazoa" id="HelroT168231">
    <property type="protein sequence ID" value="HelroP168231"/>
    <property type="gene ID" value="HelroG168231"/>
</dbReference>
<organism evidence="2 3">
    <name type="scientific">Helobdella robusta</name>
    <name type="common">Californian leech</name>
    <dbReference type="NCBI Taxonomy" id="6412"/>
    <lineage>
        <taxon>Eukaryota</taxon>
        <taxon>Metazoa</taxon>
        <taxon>Spiralia</taxon>
        <taxon>Lophotrochozoa</taxon>
        <taxon>Annelida</taxon>
        <taxon>Clitellata</taxon>
        <taxon>Hirudinea</taxon>
        <taxon>Rhynchobdellida</taxon>
        <taxon>Glossiphoniidae</taxon>
        <taxon>Helobdella</taxon>
    </lineage>
</organism>
<dbReference type="EMBL" id="AMQM01002920">
    <property type="status" value="NOT_ANNOTATED_CDS"/>
    <property type="molecule type" value="Genomic_DNA"/>
</dbReference>
<keyword evidence="3" id="KW-1185">Reference proteome</keyword>
<reference evidence="3" key="1">
    <citation type="submission" date="2012-12" db="EMBL/GenBank/DDBJ databases">
        <authorList>
            <person name="Hellsten U."/>
            <person name="Grimwood J."/>
            <person name="Chapman J.A."/>
            <person name="Shapiro H."/>
            <person name="Aerts A."/>
            <person name="Otillar R.P."/>
            <person name="Terry A.Y."/>
            <person name="Boore J.L."/>
            <person name="Simakov O."/>
            <person name="Marletaz F."/>
            <person name="Cho S.-J."/>
            <person name="Edsinger-Gonzales E."/>
            <person name="Havlak P."/>
            <person name="Kuo D.-H."/>
            <person name="Larsson T."/>
            <person name="Lv J."/>
            <person name="Arendt D."/>
            <person name="Savage R."/>
            <person name="Osoegawa K."/>
            <person name="de Jong P."/>
            <person name="Lindberg D.R."/>
            <person name="Seaver E.C."/>
            <person name="Weisblat D.A."/>
            <person name="Putnam N.H."/>
            <person name="Grigoriev I.V."/>
            <person name="Rokhsar D.S."/>
        </authorList>
    </citation>
    <scope>NUCLEOTIDE SEQUENCE</scope>
</reference>
<protein>
    <submittedName>
        <fullName evidence="1 2">Uncharacterized protein</fullName>
    </submittedName>
</protein>
<dbReference type="HOGENOM" id="CLU_977523_0_0_1"/>
<dbReference type="OrthoDB" id="10255234at2759"/>
<dbReference type="AlphaFoldDB" id="T1F0C3"/>
<dbReference type="CTD" id="20202273"/>